<sequence>MSVPTPSTARSALSVPPFTASFSTEEGPVVCLIDTSCPVLDFQSPANASFNAANNDSVPSGETPLSVSALL</sequence>
<dbReference type="AlphaFoldDB" id="A0A9X4QPJ0"/>
<dbReference type="Proteomes" id="UP001153387">
    <property type="component" value="Unassembled WGS sequence"/>
</dbReference>
<protein>
    <submittedName>
        <fullName evidence="2">Uncharacterized protein</fullName>
    </submittedName>
</protein>
<dbReference type="EMBL" id="JAPDHZ010000003">
    <property type="protein sequence ID" value="MDG0792800.1"/>
    <property type="molecule type" value="Genomic_DNA"/>
</dbReference>
<proteinExistence type="predicted"/>
<evidence type="ECO:0000313" key="3">
    <source>
        <dbReference type="Proteomes" id="UP001153387"/>
    </source>
</evidence>
<feature type="region of interest" description="Disordered" evidence="1">
    <location>
        <begin position="51"/>
        <end position="71"/>
    </location>
</feature>
<feature type="compositionally biased region" description="Polar residues" evidence="1">
    <location>
        <begin position="56"/>
        <end position="71"/>
    </location>
</feature>
<evidence type="ECO:0000256" key="1">
    <source>
        <dbReference type="SAM" id="MobiDB-lite"/>
    </source>
</evidence>
<accession>A0A9X4QPJ0</accession>
<gene>
    <name evidence="2" type="ORF">OMP38_19430</name>
</gene>
<comment type="caution">
    <text evidence="2">The sequence shown here is derived from an EMBL/GenBank/DDBJ whole genome shotgun (WGS) entry which is preliminary data.</text>
</comment>
<evidence type="ECO:0000313" key="2">
    <source>
        <dbReference type="EMBL" id="MDG0792800.1"/>
    </source>
</evidence>
<name>A0A9X4QPJ0_9BACL</name>
<reference evidence="2 3" key="1">
    <citation type="submission" date="2022-10" db="EMBL/GenBank/DDBJ databases">
        <title>Comparative genomic analysis of Cohnella hashimotonis sp. nov., isolated from the International Space Station.</title>
        <authorList>
            <person name="Simpson A."/>
            <person name="Venkateswaran K."/>
        </authorList>
    </citation>
    <scope>NUCLEOTIDE SEQUENCE [LARGE SCALE GENOMIC DNA]</scope>
    <source>
        <strain evidence="2 3">DSM 18997</strain>
    </source>
</reference>
<keyword evidence="3" id="KW-1185">Reference proteome</keyword>
<organism evidence="2 3">
    <name type="scientific">Cohnella ginsengisoli</name>
    <dbReference type="NCBI Taxonomy" id="425004"/>
    <lineage>
        <taxon>Bacteria</taxon>
        <taxon>Bacillati</taxon>
        <taxon>Bacillota</taxon>
        <taxon>Bacilli</taxon>
        <taxon>Bacillales</taxon>
        <taxon>Paenibacillaceae</taxon>
        <taxon>Cohnella</taxon>
    </lineage>
</organism>